<sequence length="321" mass="36721">MLGLINAAAHKRKAAPSIHIDWSLYGGIENSQSKSDPAATGRPWMPHVSQKPLPTDDFLWSLNEEPHRTRRVAILKAHPEVRKLMGHEPLTKYVASAVVIAANRLMAIFANLPVGIPFAMTFKDGIDTDMPTKFEMLLLNNLFFYALRPGFIRVQKLNGWHFLNIGVQFAFDILICYLCGSARPLYYFLMSAFFAGSLHPAAGHFIAEHYMFSNIEQETWSYYGPLNILLYNVGYHNEHHDFPSVPWTRLPALRALAPEFYNVLPYHTSWTMVLLEFIFSKHSGMNMRVKRNPRFKMLAADTSPEDKSNHIGWEVRNTRAD</sequence>
<protein>
    <recommendedName>
        <fullName evidence="2">Sphingolipid delta4-desaturase N-terminal domain-containing protein</fullName>
    </recommendedName>
</protein>
<feature type="transmembrane region" description="Helical" evidence="1">
    <location>
        <begin position="185"/>
        <end position="207"/>
    </location>
</feature>
<keyword evidence="4" id="KW-1185">Reference proteome</keyword>
<dbReference type="Proteomes" id="UP001214415">
    <property type="component" value="Chromosome 4"/>
</dbReference>
<dbReference type="Pfam" id="PF00487">
    <property type="entry name" value="FA_desaturase"/>
    <property type="match status" value="1"/>
</dbReference>
<evidence type="ECO:0000313" key="3">
    <source>
        <dbReference type="EMBL" id="WFD23836.1"/>
    </source>
</evidence>
<proteinExistence type="predicted"/>
<organism evidence="3 4">
    <name type="scientific">Malassezia equina</name>
    <dbReference type="NCBI Taxonomy" id="1381935"/>
    <lineage>
        <taxon>Eukaryota</taxon>
        <taxon>Fungi</taxon>
        <taxon>Dikarya</taxon>
        <taxon>Basidiomycota</taxon>
        <taxon>Ustilaginomycotina</taxon>
        <taxon>Malasseziomycetes</taxon>
        <taxon>Malasseziales</taxon>
        <taxon>Malasseziaceae</taxon>
        <taxon>Malassezia</taxon>
    </lineage>
</organism>
<evidence type="ECO:0000313" key="4">
    <source>
        <dbReference type="Proteomes" id="UP001214415"/>
    </source>
</evidence>
<dbReference type="PANTHER" id="PTHR12879">
    <property type="entry name" value="SPHINGOLIPID DELTA 4 DESATURASE/C-4 HYDROXYLASE PROTEIN DES2"/>
    <property type="match status" value="1"/>
</dbReference>
<dbReference type="GO" id="GO:0046513">
    <property type="term" value="P:ceramide biosynthetic process"/>
    <property type="evidence" value="ECO:0007669"/>
    <property type="project" value="TreeGrafter"/>
</dbReference>
<dbReference type="SMART" id="SM01269">
    <property type="entry name" value="Lipid_DES"/>
    <property type="match status" value="1"/>
</dbReference>
<keyword evidence="1" id="KW-1133">Transmembrane helix</keyword>
<keyword evidence="1" id="KW-0812">Transmembrane</keyword>
<dbReference type="Pfam" id="PF08557">
    <property type="entry name" value="Lipid_DES"/>
    <property type="match status" value="1"/>
</dbReference>
<feature type="transmembrane region" description="Helical" evidence="1">
    <location>
        <begin position="93"/>
        <end position="116"/>
    </location>
</feature>
<dbReference type="InterPro" id="IPR005804">
    <property type="entry name" value="FA_desaturase_dom"/>
</dbReference>
<feature type="transmembrane region" description="Helical" evidence="1">
    <location>
        <begin position="160"/>
        <end position="178"/>
    </location>
</feature>
<dbReference type="GO" id="GO:0016020">
    <property type="term" value="C:membrane"/>
    <property type="evidence" value="ECO:0007669"/>
    <property type="project" value="GOC"/>
</dbReference>
<dbReference type="EMBL" id="CP119903">
    <property type="protein sequence ID" value="WFD23836.1"/>
    <property type="molecule type" value="Genomic_DNA"/>
</dbReference>
<evidence type="ECO:0000259" key="2">
    <source>
        <dbReference type="SMART" id="SM01269"/>
    </source>
</evidence>
<dbReference type="PANTHER" id="PTHR12879:SF8">
    <property type="entry name" value="SPHINGOLIPID DELTA(4)-DESATURASE DES1"/>
    <property type="match status" value="1"/>
</dbReference>
<name>A0AAF0EJC6_9BASI</name>
<reference evidence="3" key="1">
    <citation type="submission" date="2023-03" db="EMBL/GenBank/DDBJ databases">
        <title>Mating type loci evolution in Malassezia.</title>
        <authorList>
            <person name="Coelho M.A."/>
        </authorList>
    </citation>
    <scope>NUCLEOTIDE SEQUENCE</scope>
    <source>
        <strain evidence="3">CBS 12830</strain>
    </source>
</reference>
<keyword evidence="1" id="KW-0472">Membrane</keyword>
<gene>
    <name evidence="3" type="ORF">MEQU1_002530</name>
</gene>
<dbReference type="GO" id="GO:0042284">
    <property type="term" value="F:sphingolipid delta-4 desaturase activity"/>
    <property type="evidence" value="ECO:0007669"/>
    <property type="project" value="TreeGrafter"/>
</dbReference>
<feature type="domain" description="Sphingolipid delta4-desaturase N-terminal" evidence="2">
    <location>
        <begin position="53"/>
        <end position="91"/>
    </location>
</feature>
<accession>A0AAF0EJC6</accession>
<evidence type="ECO:0000256" key="1">
    <source>
        <dbReference type="SAM" id="Phobius"/>
    </source>
</evidence>
<dbReference type="AlphaFoldDB" id="A0AAF0EJC6"/>
<dbReference type="InterPro" id="IPR013866">
    <property type="entry name" value="Sphingolipid_d4-desaturase_N"/>
</dbReference>